<evidence type="ECO:0000256" key="1">
    <source>
        <dbReference type="ARBA" id="ARBA00001163"/>
    </source>
</evidence>
<proteinExistence type="predicted"/>
<evidence type="ECO:0000256" key="2">
    <source>
        <dbReference type="ARBA" id="ARBA00004754"/>
    </source>
</evidence>
<dbReference type="NCBIfam" id="NF010372">
    <property type="entry name" value="PRK13798.1"/>
    <property type="match status" value="1"/>
</dbReference>
<dbReference type="STRING" id="1411141.GCA_001590885_01606"/>
<feature type="domain" description="Oxo-4-hydroxy-4-carboxy-5-ureidoimidazoline decarboxylase" evidence="7">
    <location>
        <begin position="7"/>
        <end position="160"/>
    </location>
</feature>
<dbReference type="InterPro" id="IPR036778">
    <property type="entry name" value="OHCU_decarboxylase_sf"/>
</dbReference>
<keyword evidence="4" id="KW-0659">Purine metabolism</keyword>
<dbReference type="GeneID" id="75026147"/>
<dbReference type="EMBL" id="LT906479">
    <property type="protein sequence ID" value="SNV89933.1"/>
    <property type="molecule type" value="Genomic_DNA"/>
</dbReference>
<dbReference type="PANTHER" id="PTHR43466">
    <property type="entry name" value="2-OXO-4-HYDROXY-4-CARBOXY-5-UREIDOIMIDAZOLINE DECARBOXYLASE-RELATED"/>
    <property type="match status" value="1"/>
</dbReference>
<accession>A0A240B4I5</accession>
<dbReference type="Gene3D" id="1.10.3330.10">
    <property type="entry name" value="Oxo-4-hydroxy-4-carboxy-5-ureidoimidazoline decarboxylase"/>
    <property type="match status" value="1"/>
</dbReference>
<reference evidence="8 9" key="1">
    <citation type="submission" date="2017-06" db="EMBL/GenBank/DDBJ databases">
        <authorList>
            <consortium name="Pathogen Informatics"/>
        </authorList>
    </citation>
    <scope>NUCLEOTIDE SEQUENCE [LARGE SCALE GENOMIC DNA]</scope>
    <source>
        <strain evidence="8 9">NCTC12148</strain>
    </source>
</reference>
<dbReference type="EC" id="4.1.1.97" evidence="3"/>
<dbReference type="KEGG" id="sfj:SAMEA4384070_0968"/>
<dbReference type="GO" id="GO:0051997">
    <property type="term" value="F:2-oxo-4-hydroxy-4-carboxy-5-ureidoimidazoline decarboxylase activity"/>
    <property type="evidence" value="ECO:0007669"/>
    <property type="project" value="UniProtKB-EC"/>
</dbReference>
<sequence length="166" mass="18819">MKLQRFNRLSAAEAERLLRPCVDIDSWIAALIAARPFSGVDAALATARQAALRWRPEEVAQALAQHPRIGERAQGAGREAAFSRREQSAVNAQDAALQQALLAANRRYEQQFERVFLIRAAGRDGQSILQELERRLHNDPQQEQRETAEQLREITLLRLKELLSDE</sequence>
<dbReference type="InterPro" id="IPR018020">
    <property type="entry name" value="OHCU_decarboxylase"/>
</dbReference>
<dbReference type="Proteomes" id="UP000215134">
    <property type="component" value="Chromosome 1"/>
</dbReference>
<dbReference type="NCBIfam" id="TIGR03180">
    <property type="entry name" value="UraD_2"/>
    <property type="match status" value="1"/>
</dbReference>
<organism evidence="8 9">
    <name type="scientific">Serratia ficaria</name>
    <dbReference type="NCBI Taxonomy" id="61651"/>
    <lineage>
        <taxon>Bacteria</taxon>
        <taxon>Pseudomonadati</taxon>
        <taxon>Pseudomonadota</taxon>
        <taxon>Gammaproteobacteria</taxon>
        <taxon>Enterobacterales</taxon>
        <taxon>Yersiniaceae</taxon>
        <taxon>Serratia</taxon>
    </lineage>
</organism>
<evidence type="ECO:0000256" key="5">
    <source>
        <dbReference type="ARBA" id="ARBA00022793"/>
    </source>
</evidence>
<dbReference type="SUPFAM" id="SSF158694">
    <property type="entry name" value="UraD-Like"/>
    <property type="match status" value="1"/>
</dbReference>
<dbReference type="AlphaFoldDB" id="A0A240B4I5"/>
<dbReference type="OrthoDB" id="9800909at2"/>
<dbReference type="RefSeq" id="WP_061796071.1">
    <property type="nucleotide sequence ID" value="NZ_CABITV010000006.1"/>
</dbReference>
<dbReference type="GO" id="GO:0006144">
    <property type="term" value="P:purine nucleobase metabolic process"/>
    <property type="evidence" value="ECO:0007669"/>
    <property type="project" value="UniProtKB-KW"/>
</dbReference>
<evidence type="ECO:0000313" key="8">
    <source>
        <dbReference type="EMBL" id="SNV89933.1"/>
    </source>
</evidence>
<dbReference type="InterPro" id="IPR017595">
    <property type="entry name" value="OHCU_decarboxylase-2"/>
</dbReference>
<evidence type="ECO:0000313" key="9">
    <source>
        <dbReference type="Proteomes" id="UP000215134"/>
    </source>
</evidence>
<dbReference type="PANTHER" id="PTHR43466:SF1">
    <property type="entry name" value="2-OXO-4-HYDROXY-4-CARBOXY-5-UREIDOIMIDAZOLINE DECARBOXYLASE-RELATED"/>
    <property type="match status" value="1"/>
</dbReference>
<dbReference type="GO" id="GO:0019628">
    <property type="term" value="P:urate catabolic process"/>
    <property type="evidence" value="ECO:0007669"/>
    <property type="project" value="TreeGrafter"/>
</dbReference>
<protein>
    <recommendedName>
        <fullName evidence="3">2-oxo-4-hydroxy-4-carboxy-5-ureidoimidazoline decarboxylase</fullName>
        <ecNumber evidence="3">4.1.1.97</ecNumber>
    </recommendedName>
</protein>
<keyword evidence="9" id="KW-1185">Reference proteome</keyword>
<gene>
    <name evidence="8" type="primary">uao</name>
    <name evidence="8" type="ORF">SAMEA4384070_00968</name>
</gene>
<dbReference type="Pfam" id="PF09349">
    <property type="entry name" value="OHCU_decarbox"/>
    <property type="match status" value="1"/>
</dbReference>
<evidence type="ECO:0000259" key="7">
    <source>
        <dbReference type="Pfam" id="PF09349"/>
    </source>
</evidence>
<evidence type="ECO:0000256" key="4">
    <source>
        <dbReference type="ARBA" id="ARBA00022631"/>
    </source>
</evidence>
<comment type="pathway">
    <text evidence="2">Purine metabolism; urate degradation; (S)-allantoin from urate: step 3/3.</text>
</comment>
<comment type="catalytic activity">
    <reaction evidence="1">
        <text>5-hydroxy-2-oxo-4-ureido-2,5-dihydro-1H-imidazole-5-carboxylate + H(+) = (S)-allantoin + CO2</text>
        <dbReference type="Rhea" id="RHEA:26301"/>
        <dbReference type="ChEBI" id="CHEBI:15378"/>
        <dbReference type="ChEBI" id="CHEBI:15678"/>
        <dbReference type="ChEBI" id="CHEBI:16526"/>
        <dbReference type="ChEBI" id="CHEBI:58639"/>
        <dbReference type="EC" id="4.1.1.97"/>
    </reaction>
</comment>
<evidence type="ECO:0000256" key="3">
    <source>
        <dbReference type="ARBA" id="ARBA00012257"/>
    </source>
</evidence>
<keyword evidence="6" id="KW-0456">Lyase</keyword>
<name>A0A240B4I5_SERFI</name>
<evidence type="ECO:0000256" key="6">
    <source>
        <dbReference type="ARBA" id="ARBA00023239"/>
    </source>
</evidence>
<keyword evidence="5" id="KW-0210">Decarboxylase</keyword>